<sequence length="122" mass="14032">MMENLNVLYSSVIKSSYGLSMGAMWQHVRIDCTAYSDDRLFRKKIFFDILTQLLKKKVIKLAKNGIFLTGTLSEQLALLHHSWPPYSSEDEDDDLDEFGLWFIVKAPAGIVWLTSDGQEIWT</sequence>
<dbReference type="InterPro" id="IPR023138">
    <property type="entry name" value="NMB0513-like_sf"/>
</dbReference>
<reference evidence="1" key="1">
    <citation type="submission" date="2020-12" db="EMBL/GenBank/DDBJ databases">
        <title>Draft genome sequence of Enterobacter spp., Lelliottia spp. and Serratia spp. isolated from drinking water reservoirs and lakes.</title>
        <authorList>
            <person name="Reitter C."/>
            <person name="Neuhaus K."/>
            <person name="Huegler M."/>
        </authorList>
    </citation>
    <scope>NUCLEOTIDE SEQUENCE</scope>
    <source>
        <strain evidence="1">TZW15</strain>
    </source>
</reference>
<dbReference type="InterPro" id="IPR007670">
    <property type="entry name" value="DUF596"/>
</dbReference>
<accession>A0AAP2F3P0</accession>
<dbReference type="AlphaFoldDB" id="A0AAP2F3P0"/>
<evidence type="ECO:0000313" key="1">
    <source>
        <dbReference type="EMBL" id="MBL5936512.1"/>
    </source>
</evidence>
<dbReference type="Proteomes" id="UP000653275">
    <property type="component" value="Unassembled WGS sequence"/>
</dbReference>
<evidence type="ECO:0000313" key="2">
    <source>
        <dbReference type="Proteomes" id="UP000653275"/>
    </source>
</evidence>
<dbReference type="Gene3D" id="1.10.3510.10">
    <property type="entry name" value="NMB0513-like"/>
    <property type="match status" value="1"/>
</dbReference>
<protein>
    <submittedName>
        <fullName evidence="1">DUF596 domain-containing protein</fullName>
    </submittedName>
</protein>
<dbReference type="Pfam" id="PF04591">
    <property type="entry name" value="DUF596"/>
    <property type="match status" value="1"/>
</dbReference>
<proteinExistence type="predicted"/>
<organism evidence="1 2">
    <name type="scientific">Lelliottia amnigena</name>
    <name type="common">Enterobacter amnigenus</name>
    <dbReference type="NCBI Taxonomy" id="61646"/>
    <lineage>
        <taxon>Bacteria</taxon>
        <taxon>Pseudomonadati</taxon>
        <taxon>Pseudomonadota</taxon>
        <taxon>Gammaproteobacteria</taxon>
        <taxon>Enterobacterales</taxon>
        <taxon>Enterobacteriaceae</taxon>
        <taxon>Lelliottia</taxon>
    </lineage>
</organism>
<name>A0AAP2F3P0_LELAM</name>
<comment type="caution">
    <text evidence="1">The sequence shown here is derived from an EMBL/GenBank/DDBJ whole genome shotgun (WGS) entry which is preliminary data.</text>
</comment>
<dbReference type="SUPFAM" id="SSF160472">
    <property type="entry name" value="NMB0513-like"/>
    <property type="match status" value="1"/>
</dbReference>
<gene>
    <name evidence="1" type="ORF">I7V27_18915</name>
</gene>
<dbReference type="EMBL" id="JAENMS010000012">
    <property type="protein sequence ID" value="MBL5936512.1"/>
    <property type="molecule type" value="Genomic_DNA"/>
</dbReference>